<dbReference type="EMBL" id="JAEAOA010001262">
    <property type="protein sequence ID" value="KAK3586712.1"/>
    <property type="molecule type" value="Genomic_DNA"/>
</dbReference>
<keyword evidence="1" id="KW-0732">Signal</keyword>
<keyword evidence="3" id="KW-1185">Reference proteome</keyword>
<comment type="caution">
    <text evidence="2">The sequence shown here is derived from an EMBL/GenBank/DDBJ whole genome shotgun (WGS) entry which is preliminary data.</text>
</comment>
<reference evidence="2" key="3">
    <citation type="submission" date="2023-05" db="EMBL/GenBank/DDBJ databases">
        <authorList>
            <person name="Smith C.H."/>
        </authorList>
    </citation>
    <scope>NUCLEOTIDE SEQUENCE</scope>
    <source>
        <strain evidence="2">CHS0354</strain>
        <tissue evidence="2">Mantle</tissue>
    </source>
</reference>
<organism evidence="2 3">
    <name type="scientific">Potamilus streckersoni</name>
    <dbReference type="NCBI Taxonomy" id="2493646"/>
    <lineage>
        <taxon>Eukaryota</taxon>
        <taxon>Metazoa</taxon>
        <taxon>Spiralia</taxon>
        <taxon>Lophotrochozoa</taxon>
        <taxon>Mollusca</taxon>
        <taxon>Bivalvia</taxon>
        <taxon>Autobranchia</taxon>
        <taxon>Heteroconchia</taxon>
        <taxon>Palaeoheterodonta</taxon>
        <taxon>Unionida</taxon>
        <taxon>Unionoidea</taxon>
        <taxon>Unionidae</taxon>
        <taxon>Ambleminae</taxon>
        <taxon>Lampsilini</taxon>
        <taxon>Potamilus</taxon>
    </lineage>
</organism>
<feature type="signal peptide" evidence="1">
    <location>
        <begin position="1"/>
        <end position="23"/>
    </location>
</feature>
<protein>
    <submittedName>
        <fullName evidence="2">Uncharacterized protein</fullName>
    </submittedName>
</protein>
<accession>A0AAE0VRR3</accession>
<gene>
    <name evidence="2" type="ORF">CHS0354_020717</name>
</gene>
<evidence type="ECO:0000256" key="1">
    <source>
        <dbReference type="SAM" id="SignalP"/>
    </source>
</evidence>
<name>A0AAE0VRR3_9BIVA</name>
<sequence length="167" mass="18466">MGHSGYNCWSALIIMDWLEGMGGTTVGTTVGQPCSLSIGWKGWEGPQWVLLLVSLDRYGLAGREGRGHSGYYCWSALFIMGWLEESWKGCEGPQWVLLLVSLDHYGLAGWDVRGHSGYYFWSALIIMDWLEGRGGDTVGYYCWSALIIMDWLEGRGGATVGTTAYCG</sequence>
<proteinExistence type="predicted"/>
<evidence type="ECO:0000313" key="2">
    <source>
        <dbReference type="EMBL" id="KAK3586712.1"/>
    </source>
</evidence>
<dbReference type="AlphaFoldDB" id="A0AAE0VRR3"/>
<reference evidence="2" key="1">
    <citation type="journal article" date="2021" name="Genome Biol. Evol.">
        <title>A High-Quality Reference Genome for a Parasitic Bivalve with Doubly Uniparental Inheritance (Bivalvia: Unionida).</title>
        <authorList>
            <person name="Smith C.H."/>
        </authorList>
    </citation>
    <scope>NUCLEOTIDE SEQUENCE</scope>
    <source>
        <strain evidence="2">CHS0354</strain>
    </source>
</reference>
<evidence type="ECO:0000313" key="3">
    <source>
        <dbReference type="Proteomes" id="UP001195483"/>
    </source>
</evidence>
<dbReference type="Proteomes" id="UP001195483">
    <property type="component" value="Unassembled WGS sequence"/>
</dbReference>
<reference evidence="2" key="2">
    <citation type="journal article" date="2021" name="Genome Biol. Evol.">
        <title>Developing a high-quality reference genome for a parasitic bivalve with doubly uniparental inheritance (Bivalvia: Unionida).</title>
        <authorList>
            <person name="Smith C.H."/>
        </authorList>
    </citation>
    <scope>NUCLEOTIDE SEQUENCE</scope>
    <source>
        <strain evidence="2">CHS0354</strain>
        <tissue evidence="2">Mantle</tissue>
    </source>
</reference>
<feature type="chain" id="PRO_5041902246" evidence="1">
    <location>
        <begin position="24"/>
        <end position="167"/>
    </location>
</feature>